<dbReference type="SUPFAM" id="SSF56281">
    <property type="entry name" value="Metallo-hydrolase/oxidoreductase"/>
    <property type="match status" value="1"/>
</dbReference>
<proteinExistence type="predicted"/>
<dbReference type="InterPro" id="IPR036866">
    <property type="entry name" value="RibonucZ/Hydroxyglut_hydro"/>
</dbReference>
<gene>
    <name evidence="1" type="ORF">A3F84_05980</name>
</gene>
<evidence type="ECO:0000313" key="1">
    <source>
        <dbReference type="EMBL" id="OGG55421.1"/>
    </source>
</evidence>
<evidence type="ECO:0008006" key="3">
    <source>
        <dbReference type="Google" id="ProtNLM"/>
    </source>
</evidence>
<accession>A0A1F6D288</accession>
<dbReference type="EMBL" id="MFKF01000079">
    <property type="protein sequence ID" value="OGG55421.1"/>
    <property type="molecule type" value="Genomic_DNA"/>
</dbReference>
<comment type="caution">
    <text evidence="1">The sequence shown here is derived from an EMBL/GenBank/DDBJ whole genome shotgun (WGS) entry which is preliminary data.</text>
</comment>
<sequence length="154" mass="16855">MRPFFTFHINGDEVAAIHLPSAHTDGDAIVYFRHANVIHMGDVYVRYGYPFIDVSSGGSLTGMVRGVDRALALINDSTKVIPGHGDTADRAALRVYRTMLATIQDRVSGQVMAGANLEKILASKPTAEFDAVWGRGFVKPDDFVRFAYLNAARP</sequence>
<organism evidence="1 2">
    <name type="scientific">Handelsmanbacteria sp. (strain RIFCSPLOWO2_12_FULL_64_10)</name>
    <dbReference type="NCBI Taxonomy" id="1817868"/>
    <lineage>
        <taxon>Bacteria</taxon>
        <taxon>Candidatus Handelsmaniibacteriota</taxon>
    </lineage>
</organism>
<dbReference type="Gene3D" id="3.60.15.10">
    <property type="entry name" value="Ribonuclease Z/Hydroxyacylglutathione hydrolase-like"/>
    <property type="match status" value="1"/>
</dbReference>
<dbReference type="Proteomes" id="UP000178606">
    <property type="component" value="Unassembled WGS sequence"/>
</dbReference>
<evidence type="ECO:0000313" key="2">
    <source>
        <dbReference type="Proteomes" id="UP000178606"/>
    </source>
</evidence>
<dbReference type="AlphaFoldDB" id="A0A1F6D288"/>
<protein>
    <recommendedName>
        <fullName evidence="3">Metallo-beta-lactamase domain-containing protein</fullName>
    </recommendedName>
</protein>
<name>A0A1F6D288_HANXR</name>
<reference evidence="1 2" key="1">
    <citation type="journal article" date="2016" name="Nat. Commun.">
        <title>Thousands of microbial genomes shed light on interconnected biogeochemical processes in an aquifer system.</title>
        <authorList>
            <person name="Anantharaman K."/>
            <person name="Brown C.T."/>
            <person name="Hug L.A."/>
            <person name="Sharon I."/>
            <person name="Castelle C.J."/>
            <person name="Probst A.J."/>
            <person name="Thomas B.C."/>
            <person name="Singh A."/>
            <person name="Wilkins M.J."/>
            <person name="Karaoz U."/>
            <person name="Brodie E.L."/>
            <person name="Williams K.H."/>
            <person name="Hubbard S.S."/>
            <person name="Banfield J.F."/>
        </authorList>
    </citation>
    <scope>NUCLEOTIDE SEQUENCE [LARGE SCALE GENOMIC DNA]</scope>
    <source>
        <strain evidence="2">RIFCSPLOWO2_12_FULL_64_10</strain>
    </source>
</reference>